<comment type="caution">
    <text evidence="2">The sequence shown here is derived from an EMBL/GenBank/DDBJ whole genome shotgun (WGS) entry which is preliminary data.</text>
</comment>
<protein>
    <submittedName>
        <fullName evidence="2">Uncharacterized protein</fullName>
    </submittedName>
</protein>
<dbReference type="Proteomes" id="UP001529510">
    <property type="component" value="Unassembled WGS sequence"/>
</dbReference>
<evidence type="ECO:0000313" key="3">
    <source>
        <dbReference type="Proteomes" id="UP001529510"/>
    </source>
</evidence>
<accession>A0ABD0Q0Y4</accession>
<feature type="compositionally biased region" description="Basic and acidic residues" evidence="1">
    <location>
        <begin position="59"/>
        <end position="71"/>
    </location>
</feature>
<sequence length="182" mass="19333">AGCFFGGEVRLQSQASVLSDADPENERAGGEAVPTSEMADVPKPRIPKVTSDSFISELVSDREGQISRRDVPPAGPSIPEEDHAEKEVEDRASPTQVLSPSQSGGVDPQWSNVDLEEAQTHLVSGPGDAAETSSLSSVATYNLALEEPYGPDEHPKWAWVSGGGCLVECHTQLNWFNSSAST</sequence>
<dbReference type="EMBL" id="JAMKFB020000012">
    <property type="protein sequence ID" value="KAL0179720.1"/>
    <property type="molecule type" value="Genomic_DNA"/>
</dbReference>
<feature type="region of interest" description="Disordered" evidence="1">
    <location>
        <begin position="13"/>
        <end position="110"/>
    </location>
</feature>
<feature type="compositionally biased region" description="Polar residues" evidence="1">
    <location>
        <begin position="93"/>
        <end position="110"/>
    </location>
</feature>
<feature type="compositionally biased region" description="Basic and acidic residues" evidence="1">
    <location>
        <begin position="80"/>
        <end position="92"/>
    </location>
</feature>
<evidence type="ECO:0000313" key="2">
    <source>
        <dbReference type="EMBL" id="KAL0179720.1"/>
    </source>
</evidence>
<evidence type="ECO:0000256" key="1">
    <source>
        <dbReference type="SAM" id="MobiDB-lite"/>
    </source>
</evidence>
<dbReference type="AlphaFoldDB" id="A0ABD0Q0Y4"/>
<feature type="non-terminal residue" evidence="2">
    <location>
        <position position="1"/>
    </location>
</feature>
<gene>
    <name evidence="2" type="ORF">M9458_025162</name>
</gene>
<organism evidence="2 3">
    <name type="scientific">Cirrhinus mrigala</name>
    <name type="common">Mrigala</name>
    <dbReference type="NCBI Taxonomy" id="683832"/>
    <lineage>
        <taxon>Eukaryota</taxon>
        <taxon>Metazoa</taxon>
        <taxon>Chordata</taxon>
        <taxon>Craniata</taxon>
        <taxon>Vertebrata</taxon>
        <taxon>Euteleostomi</taxon>
        <taxon>Actinopterygii</taxon>
        <taxon>Neopterygii</taxon>
        <taxon>Teleostei</taxon>
        <taxon>Ostariophysi</taxon>
        <taxon>Cypriniformes</taxon>
        <taxon>Cyprinidae</taxon>
        <taxon>Labeoninae</taxon>
        <taxon>Labeonini</taxon>
        <taxon>Cirrhinus</taxon>
    </lineage>
</organism>
<name>A0ABD0Q0Y4_CIRMR</name>
<feature type="non-terminal residue" evidence="2">
    <location>
        <position position="182"/>
    </location>
</feature>
<keyword evidence="3" id="KW-1185">Reference proteome</keyword>
<reference evidence="2 3" key="1">
    <citation type="submission" date="2024-05" db="EMBL/GenBank/DDBJ databases">
        <title>Genome sequencing and assembly of Indian major carp, Cirrhinus mrigala (Hamilton, 1822).</title>
        <authorList>
            <person name="Mohindra V."/>
            <person name="Chowdhury L.M."/>
            <person name="Lal K."/>
            <person name="Jena J.K."/>
        </authorList>
    </citation>
    <scope>NUCLEOTIDE SEQUENCE [LARGE SCALE GENOMIC DNA]</scope>
    <source>
        <strain evidence="2">CM1030</strain>
        <tissue evidence="2">Blood</tissue>
    </source>
</reference>
<proteinExistence type="predicted"/>